<dbReference type="InterPro" id="IPR036390">
    <property type="entry name" value="WH_DNA-bd_sf"/>
</dbReference>
<protein>
    <submittedName>
        <fullName evidence="6">DNA-binding IclR family transcriptional regulator</fullName>
    </submittedName>
</protein>
<organism evidence="6 7">
    <name type="scientific">Alpinimonas psychrophila</name>
    <dbReference type="NCBI Taxonomy" id="748908"/>
    <lineage>
        <taxon>Bacteria</taxon>
        <taxon>Bacillati</taxon>
        <taxon>Actinomycetota</taxon>
        <taxon>Actinomycetes</taxon>
        <taxon>Micrococcales</taxon>
        <taxon>Microbacteriaceae</taxon>
        <taxon>Alpinimonas</taxon>
    </lineage>
</organism>
<proteinExistence type="predicted"/>
<name>A0A7W3PP08_9MICO</name>
<keyword evidence="1" id="KW-0805">Transcription regulation</keyword>
<accession>A0A7W3PP08</accession>
<dbReference type="InterPro" id="IPR029016">
    <property type="entry name" value="GAF-like_dom_sf"/>
</dbReference>
<dbReference type="SUPFAM" id="SSF46785">
    <property type="entry name" value="Winged helix' DNA-binding domain"/>
    <property type="match status" value="1"/>
</dbReference>
<dbReference type="GO" id="GO:0045892">
    <property type="term" value="P:negative regulation of DNA-templated transcription"/>
    <property type="evidence" value="ECO:0007669"/>
    <property type="project" value="TreeGrafter"/>
</dbReference>
<dbReference type="GO" id="GO:0003677">
    <property type="term" value="F:DNA binding"/>
    <property type="evidence" value="ECO:0007669"/>
    <property type="project" value="UniProtKB-KW"/>
</dbReference>
<comment type="caution">
    <text evidence="6">The sequence shown here is derived from an EMBL/GenBank/DDBJ whole genome shotgun (WGS) entry which is preliminary data.</text>
</comment>
<evidence type="ECO:0000259" key="5">
    <source>
        <dbReference type="PROSITE" id="PS51078"/>
    </source>
</evidence>
<dbReference type="PANTHER" id="PTHR30136">
    <property type="entry name" value="HELIX-TURN-HELIX TRANSCRIPTIONAL REGULATOR, ICLR FAMILY"/>
    <property type="match status" value="1"/>
</dbReference>
<evidence type="ECO:0000313" key="6">
    <source>
        <dbReference type="EMBL" id="MBA8828975.1"/>
    </source>
</evidence>
<dbReference type="Pfam" id="PF01614">
    <property type="entry name" value="IclR_C"/>
    <property type="match status" value="2"/>
</dbReference>
<keyword evidence="7" id="KW-1185">Reference proteome</keyword>
<dbReference type="SMART" id="SM00346">
    <property type="entry name" value="HTH_ICLR"/>
    <property type="match status" value="1"/>
</dbReference>
<keyword evidence="3" id="KW-0804">Transcription</keyword>
<dbReference type="PROSITE" id="PS51077">
    <property type="entry name" value="HTH_ICLR"/>
    <property type="match status" value="1"/>
</dbReference>
<dbReference type="AlphaFoldDB" id="A0A7W3PP08"/>
<dbReference type="Gene3D" id="3.30.450.40">
    <property type="match status" value="1"/>
</dbReference>
<dbReference type="PANTHER" id="PTHR30136:SF39">
    <property type="entry name" value="TRANSCRIPTIONAL REGULATORY PROTEIN"/>
    <property type="match status" value="1"/>
</dbReference>
<dbReference type="Gene3D" id="1.10.10.10">
    <property type="entry name" value="Winged helix-like DNA-binding domain superfamily/Winged helix DNA-binding domain"/>
    <property type="match status" value="1"/>
</dbReference>
<feature type="domain" description="HTH iclR-type" evidence="4">
    <location>
        <begin position="9"/>
        <end position="71"/>
    </location>
</feature>
<evidence type="ECO:0000313" key="7">
    <source>
        <dbReference type="Proteomes" id="UP000524237"/>
    </source>
</evidence>
<reference evidence="6 7" key="1">
    <citation type="submission" date="2020-07" db="EMBL/GenBank/DDBJ databases">
        <title>Sequencing the genomes of 1000 actinobacteria strains.</title>
        <authorList>
            <person name="Klenk H.-P."/>
        </authorList>
    </citation>
    <scope>NUCLEOTIDE SEQUENCE [LARGE SCALE GENOMIC DNA]</scope>
    <source>
        <strain evidence="6 7">DSM 23737</strain>
    </source>
</reference>
<dbReference type="InterPro" id="IPR014757">
    <property type="entry name" value="Tscrpt_reg_IclR_C"/>
</dbReference>
<dbReference type="SUPFAM" id="SSF55781">
    <property type="entry name" value="GAF domain-like"/>
    <property type="match status" value="1"/>
</dbReference>
<dbReference type="Proteomes" id="UP000524237">
    <property type="component" value="Unassembled WGS sequence"/>
</dbReference>
<sequence length="273" mass="29689">MNAVTVPGTQVVSRVAKLLRIVGKKSDGVGATEVARAAGLTRPTAHRLLTALTQEGLLDFDTVTSRWFLGPEIYLLGSLAAQRFDVTDIARQSVATLAELTGESAFLSVRRGNETVCLLREEGSFPVRSHVLTEGIRFPLGVASAGLAILAFLPDDEIEAHLRNMGDRNGIAEDRAGNSLVPRFGEEHSREKVWERIRHTRKNGYALNPGLLVEGSWGMGAAIFDAAGRPAWALSLTGIDSRFKPERQSELGQLLVEQAHIVTRKLRAESSRS</sequence>
<gene>
    <name evidence="6" type="ORF">FB555_001073</name>
</gene>
<dbReference type="EMBL" id="JACGWU010000002">
    <property type="protein sequence ID" value="MBA8828975.1"/>
    <property type="molecule type" value="Genomic_DNA"/>
</dbReference>
<evidence type="ECO:0000256" key="1">
    <source>
        <dbReference type="ARBA" id="ARBA00023015"/>
    </source>
</evidence>
<dbReference type="InterPro" id="IPR036388">
    <property type="entry name" value="WH-like_DNA-bd_sf"/>
</dbReference>
<evidence type="ECO:0000259" key="4">
    <source>
        <dbReference type="PROSITE" id="PS51077"/>
    </source>
</evidence>
<dbReference type="InterPro" id="IPR005471">
    <property type="entry name" value="Tscrpt_reg_IclR_N"/>
</dbReference>
<evidence type="ECO:0000256" key="2">
    <source>
        <dbReference type="ARBA" id="ARBA00023125"/>
    </source>
</evidence>
<dbReference type="InterPro" id="IPR050707">
    <property type="entry name" value="HTH_MetabolicPath_Reg"/>
</dbReference>
<evidence type="ECO:0000256" key="3">
    <source>
        <dbReference type="ARBA" id="ARBA00023163"/>
    </source>
</evidence>
<dbReference type="Pfam" id="PF09339">
    <property type="entry name" value="HTH_IclR"/>
    <property type="match status" value="1"/>
</dbReference>
<dbReference type="RefSeq" id="WP_182484409.1">
    <property type="nucleotide sequence ID" value="NZ_JACGWU010000002.1"/>
</dbReference>
<dbReference type="GO" id="GO:0003700">
    <property type="term" value="F:DNA-binding transcription factor activity"/>
    <property type="evidence" value="ECO:0007669"/>
    <property type="project" value="TreeGrafter"/>
</dbReference>
<feature type="domain" description="IclR-ED" evidence="5">
    <location>
        <begin position="72"/>
        <end position="268"/>
    </location>
</feature>
<dbReference type="PROSITE" id="PS51078">
    <property type="entry name" value="ICLR_ED"/>
    <property type="match status" value="1"/>
</dbReference>
<keyword evidence="2 6" id="KW-0238">DNA-binding</keyword>